<name>A0A1J4L2U2_9EUKA</name>
<dbReference type="VEuPathDB" id="TrichDB:TRFO_13377"/>
<protein>
    <submittedName>
        <fullName evidence="2">Uncharacterized protein</fullName>
    </submittedName>
</protein>
<feature type="transmembrane region" description="Helical" evidence="1">
    <location>
        <begin position="217"/>
        <end position="238"/>
    </location>
</feature>
<organism evidence="2 3">
    <name type="scientific">Tritrichomonas foetus</name>
    <dbReference type="NCBI Taxonomy" id="1144522"/>
    <lineage>
        <taxon>Eukaryota</taxon>
        <taxon>Metamonada</taxon>
        <taxon>Parabasalia</taxon>
        <taxon>Tritrichomonadida</taxon>
        <taxon>Tritrichomonadidae</taxon>
        <taxon>Tritrichomonas</taxon>
    </lineage>
</organism>
<gene>
    <name evidence="2" type="ORF">TRFO_13377</name>
</gene>
<dbReference type="EMBL" id="MLAK01000134">
    <property type="protein sequence ID" value="OHT16213.1"/>
    <property type="molecule type" value="Genomic_DNA"/>
</dbReference>
<keyword evidence="1" id="KW-0812">Transmembrane</keyword>
<keyword evidence="1" id="KW-1133">Transmembrane helix</keyword>
<evidence type="ECO:0000256" key="1">
    <source>
        <dbReference type="SAM" id="Phobius"/>
    </source>
</evidence>
<dbReference type="AlphaFoldDB" id="A0A1J4L2U2"/>
<reference evidence="2" key="1">
    <citation type="submission" date="2016-10" db="EMBL/GenBank/DDBJ databases">
        <authorList>
            <person name="Benchimol M."/>
            <person name="Almeida L.G."/>
            <person name="Vasconcelos A.T."/>
            <person name="Perreira-Neves A."/>
            <person name="Rosa I.A."/>
            <person name="Tasca T."/>
            <person name="Bogo M.R."/>
            <person name="de Souza W."/>
        </authorList>
    </citation>
    <scope>NUCLEOTIDE SEQUENCE [LARGE SCALE GENOMIC DNA]</scope>
    <source>
        <strain evidence="2">K</strain>
    </source>
</reference>
<accession>A0A1J4L2U2</accession>
<keyword evidence="1" id="KW-0472">Membrane</keyword>
<evidence type="ECO:0000313" key="3">
    <source>
        <dbReference type="Proteomes" id="UP000179807"/>
    </source>
</evidence>
<proteinExistence type="predicted"/>
<evidence type="ECO:0000313" key="2">
    <source>
        <dbReference type="EMBL" id="OHT16213.1"/>
    </source>
</evidence>
<comment type="caution">
    <text evidence="2">The sequence shown here is derived from an EMBL/GenBank/DDBJ whole genome shotgun (WGS) entry which is preliminary data.</text>
</comment>
<dbReference type="RefSeq" id="XP_068369349.1">
    <property type="nucleotide sequence ID" value="XM_068497214.1"/>
</dbReference>
<dbReference type="GeneID" id="94831918"/>
<dbReference type="Proteomes" id="UP000179807">
    <property type="component" value="Unassembled WGS sequence"/>
</dbReference>
<keyword evidence="3" id="KW-1185">Reference proteome</keyword>
<sequence>MAILNSSTPINIQDLKIIDSSLEIIGVIRIENVVVVGGAYISPSQSLQINKFTLDYFNIYGSEPYEINLREEILINNLVFLPRLISHKYTLIGTYYRISNITIDSTFIGKDGYSRYDSYLLPEIEGKKSLININNITFKHDLKIHDDILNFLCKGCLFGMKNRNDLLTNIFLNLEPSYIKDRKIKMACRGGGSYLYLQNNETVQEVIIISKSMFTNMIIVGSVIAGLMIISFFVIAIVRLSCCKK</sequence>